<protein>
    <submittedName>
        <fullName evidence="1">Uncharacterized protein</fullName>
    </submittedName>
</protein>
<comment type="caution">
    <text evidence="1">The sequence shown here is derived from an EMBL/GenBank/DDBJ whole genome shotgun (WGS) entry which is preliminary data.</text>
</comment>
<proteinExistence type="predicted"/>
<sequence>MKSRGFRLRFPWFSVFNNRRPSRTTPSFHDSIALLRSRNCIHICLYTVAWSSWVVYVAAMCQILAVFAGPSLRSIVSKQVGPTKEGKAQGCITGLCSFATIISALIFSPLTDYKKKQVITFNCSKNKDFEGKMSSFSITRKKTPFQKQREEEKAKKKRAKDKIAQLYVEFLESFQGDDGPGLKAFVRGGTVNDEKVKPDTDLKNEVDEK</sequence>
<evidence type="ECO:0000313" key="1">
    <source>
        <dbReference type="EMBL" id="KAI3723802.1"/>
    </source>
</evidence>
<organism evidence="1 2">
    <name type="scientific">Cichorium intybus</name>
    <name type="common">Chicory</name>
    <dbReference type="NCBI Taxonomy" id="13427"/>
    <lineage>
        <taxon>Eukaryota</taxon>
        <taxon>Viridiplantae</taxon>
        <taxon>Streptophyta</taxon>
        <taxon>Embryophyta</taxon>
        <taxon>Tracheophyta</taxon>
        <taxon>Spermatophyta</taxon>
        <taxon>Magnoliopsida</taxon>
        <taxon>eudicotyledons</taxon>
        <taxon>Gunneridae</taxon>
        <taxon>Pentapetalae</taxon>
        <taxon>asterids</taxon>
        <taxon>campanulids</taxon>
        <taxon>Asterales</taxon>
        <taxon>Asteraceae</taxon>
        <taxon>Cichorioideae</taxon>
        <taxon>Cichorieae</taxon>
        <taxon>Cichoriinae</taxon>
        <taxon>Cichorium</taxon>
    </lineage>
</organism>
<dbReference type="Proteomes" id="UP001055811">
    <property type="component" value="Linkage Group LG06"/>
</dbReference>
<keyword evidence="2" id="KW-1185">Reference proteome</keyword>
<gene>
    <name evidence="1" type="ORF">L2E82_35560</name>
</gene>
<dbReference type="EMBL" id="CM042014">
    <property type="protein sequence ID" value="KAI3723802.1"/>
    <property type="molecule type" value="Genomic_DNA"/>
</dbReference>
<evidence type="ECO:0000313" key="2">
    <source>
        <dbReference type="Proteomes" id="UP001055811"/>
    </source>
</evidence>
<reference evidence="1 2" key="2">
    <citation type="journal article" date="2022" name="Mol. Ecol. Resour.">
        <title>The genomes of chicory, endive, great burdock and yacon provide insights into Asteraceae paleo-polyploidization history and plant inulin production.</title>
        <authorList>
            <person name="Fan W."/>
            <person name="Wang S."/>
            <person name="Wang H."/>
            <person name="Wang A."/>
            <person name="Jiang F."/>
            <person name="Liu H."/>
            <person name="Zhao H."/>
            <person name="Xu D."/>
            <person name="Zhang Y."/>
        </authorList>
    </citation>
    <scope>NUCLEOTIDE SEQUENCE [LARGE SCALE GENOMIC DNA]</scope>
    <source>
        <strain evidence="2">cv. Punajuju</strain>
        <tissue evidence="1">Leaves</tissue>
    </source>
</reference>
<accession>A0ACB9BP89</accession>
<reference evidence="2" key="1">
    <citation type="journal article" date="2022" name="Mol. Ecol. Resour.">
        <title>The genomes of chicory, endive, great burdock and yacon provide insights into Asteraceae palaeo-polyploidization history and plant inulin production.</title>
        <authorList>
            <person name="Fan W."/>
            <person name="Wang S."/>
            <person name="Wang H."/>
            <person name="Wang A."/>
            <person name="Jiang F."/>
            <person name="Liu H."/>
            <person name="Zhao H."/>
            <person name="Xu D."/>
            <person name="Zhang Y."/>
        </authorList>
    </citation>
    <scope>NUCLEOTIDE SEQUENCE [LARGE SCALE GENOMIC DNA]</scope>
    <source>
        <strain evidence="2">cv. Punajuju</strain>
    </source>
</reference>
<name>A0ACB9BP89_CICIN</name>